<evidence type="ECO:0000313" key="5">
    <source>
        <dbReference type="Proteomes" id="UP001151760"/>
    </source>
</evidence>
<evidence type="ECO:0000313" key="4">
    <source>
        <dbReference type="EMBL" id="GJT01836.1"/>
    </source>
</evidence>
<protein>
    <submittedName>
        <fullName evidence="4">Retrovirus-related pol polyprotein from transposon TNT 1-94</fullName>
    </submittedName>
</protein>
<sequence>MLCQEKNMKEFSFEIRKKKFEKLYESIDSAFARFNTIITSLKALDEGYYSKNYVRKYLRALHPKWRAKVTSIKESKDLTSLSLDELIGNLKVHEMIIKKGSEIVKAKGERKSLVLKATKESSDEECLISGSEDEEYAMAVREIKKFFKRRECLKPPKNKNQRVFNRGSWSDSGEEDDEKAKDEMCLVAQASNKVAAKSLVLLLLLDFSLGLLLMICLGVDLEPDEWIKDSGCSKHMTGKRKIFSTYKAYNGVTLSEHDSEITKDGKVIGRGIRKKGLYVMKLGNKPKDKIYLATIDENSTLWHRRLGHANMCLIQLLASKELVRNLPKLKFDQHFCDACKIGKQAHASHKAKNVVSMTRCLELLHMDLFSPSVIRSYGGNLYT</sequence>
<keyword evidence="5" id="KW-1185">Reference proteome</keyword>
<feature type="transmembrane region" description="Helical" evidence="1">
    <location>
        <begin position="199"/>
        <end position="219"/>
    </location>
</feature>
<evidence type="ECO:0000259" key="2">
    <source>
        <dbReference type="Pfam" id="PF13976"/>
    </source>
</evidence>
<dbReference type="InterPro" id="IPR054722">
    <property type="entry name" value="PolX-like_BBD"/>
</dbReference>
<reference evidence="4" key="2">
    <citation type="submission" date="2022-01" db="EMBL/GenBank/DDBJ databases">
        <authorList>
            <person name="Yamashiro T."/>
            <person name="Shiraishi A."/>
            <person name="Satake H."/>
            <person name="Nakayama K."/>
        </authorList>
    </citation>
    <scope>NUCLEOTIDE SEQUENCE</scope>
</reference>
<name>A0ABQ5AGN9_9ASTR</name>
<keyword evidence="1" id="KW-1133">Transmembrane helix</keyword>
<gene>
    <name evidence="4" type="ORF">Tco_0823005</name>
</gene>
<dbReference type="Pfam" id="PF22936">
    <property type="entry name" value="Pol_BBD"/>
    <property type="match status" value="1"/>
</dbReference>
<reference evidence="4" key="1">
    <citation type="journal article" date="2022" name="Int. J. Mol. Sci.">
        <title>Draft Genome of Tanacetum Coccineum: Genomic Comparison of Closely Related Tanacetum-Family Plants.</title>
        <authorList>
            <person name="Yamashiro T."/>
            <person name="Shiraishi A."/>
            <person name="Nakayama K."/>
            <person name="Satake H."/>
        </authorList>
    </citation>
    <scope>NUCLEOTIDE SEQUENCE</scope>
</reference>
<dbReference type="Pfam" id="PF13976">
    <property type="entry name" value="gag_pre-integrs"/>
    <property type="match status" value="1"/>
</dbReference>
<dbReference type="EMBL" id="BQNB010012302">
    <property type="protein sequence ID" value="GJT01836.1"/>
    <property type="molecule type" value="Genomic_DNA"/>
</dbReference>
<keyword evidence="1" id="KW-0812">Transmembrane</keyword>
<organism evidence="4 5">
    <name type="scientific">Tanacetum coccineum</name>
    <dbReference type="NCBI Taxonomy" id="301880"/>
    <lineage>
        <taxon>Eukaryota</taxon>
        <taxon>Viridiplantae</taxon>
        <taxon>Streptophyta</taxon>
        <taxon>Embryophyta</taxon>
        <taxon>Tracheophyta</taxon>
        <taxon>Spermatophyta</taxon>
        <taxon>Magnoliopsida</taxon>
        <taxon>eudicotyledons</taxon>
        <taxon>Gunneridae</taxon>
        <taxon>Pentapetalae</taxon>
        <taxon>asterids</taxon>
        <taxon>campanulids</taxon>
        <taxon>Asterales</taxon>
        <taxon>Asteraceae</taxon>
        <taxon>Asteroideae</taxon>
        <taxon>Anthemideae</taxon>
        <taxon>Anthemidinae</taxon>
        <taxon>Tanacetum</taxon>
    </lineage>
</organism>
<accession>A0ABQ5AGN9</accession>
<evidence type="ECO:0000259" key="3">
    <source>
        <dbReference type="Pfam" id="PF22936"/>
    </source>
</evidence>
<feature type="domain" description="Retrovirus-related Pol polyprotein from transposon TNT 1-94-like beta-barrel" evidence="3">
    <location>
        <begin position="226"/>
        <end position="255"/>
    </location>
</feature>
<proteinExistence type="predicted"/>
<keyword evidence="1" id="KW-0472">Membrane</keyword>
<feature type="domain" description="GAG-pre-integrase" evidence="2">
    <location>
        <begin position="276"/>
        <end position="344"/>
    </location>
</feature>
<comment type="caution">
    <text evidence="4">The sequence shown here is derived from an EMBL/GenBank/DDBJ whole genome shotgun (WGS) entry which is preliminary data.</text>
</comment>
<dbReference type="Proteomes" id="UP001151760">
    <property type="component" value="Unassembled WGS sequence"/>
</dbReference>
<evidence type="ECO:0000256" key="1">
    <source>
        <dbReference type="SAM" id="Phobius"/>
    </source>
</evidence>
<dbReference type="InterPro" id="IPR025724">
    <property type="entry name" value="GAG-pre-integrase_dom"/>
</dbReference>